<feature type="compositionally biased region" description="Polar residues" evidence="2">
    <location>
        <begin position="402"/>
        <end position="411"/>
    </location>
</feature>
<comment type="similarity">
    <text evidence="1">Belongs to the dynein light chain Tctex-type family.</text>
</comment>
<feature type="compositionally biased region" description="Low complexity" evidence="2">
    <location>
        <begin position="452"/>
        <end position="464"/>
    </location>
</feature>
<dbReference type="AlphaFoldDB" id="A0A315VL83"/>
<proteinExistence type="inferred from homology"/>
<accession>A0A315VL83</accession>
<evidence type="ECO:0000313" key="4">
    <source>
        <dbReference type="Proteomes" id="UP000250572"/>
    </source>
</evidence>
<comment type="caution">
    <text evidence="3">The sequence shown here is derived from an EMBL/GenBank/DDBJ whole genome shotgun (WGS) entry which is preliminary data.</text>
</comment>
<sequence>MSEDSEKWEGWLRVYCDLPDPQWRGWSQNGRGIWKTRAQQILKHDLIMGNGLGENLNESRICRRCIMLLRGLYLLPSSWVHSWFDSIIHQRLLSTGSFTSFLPINGVERRLEEGTARRDEMTTRLVSEPGSFNSEEPENVVKETQCLRHGIESVLGGDDYSQTHVNKWTGAIMERCLTQLVKLNKPYKYICTQRTSQSPQHPASVLTGHRCFHRLLRAKWGRDRMQGEEEKGGLLQGEREQNDTAVRRTVGHSQHKEAVVIPAKLSSINLLCIIPVTTAALGGECIPVKSIYLHPLTASLSCPRLPSLLTTTRHKVVGRCQALLLSVSPARSVEPGRPHHIIPPPSPTPRLAALLAAELCALSLRQMIPGAARRGAVEPSPSLSQRSRPIGRRWEHEAEGLSRNNKSTGVSLQLREESGWRQLLATEKQGADRMERIATSTSSKSDIKAQNKPGVSGSLPKSSSWWSERELDGGAVRVPALGLGSLPEENLEWILLQICINSTATAPCGESHHHENISTVSVPENPGSIPEVVGIVALSSGVFTSWFYVV</sequence>
<dbReference type="InterPro" id="IPR005334">
    <property type="entry name" value="Tctex-1-like"/>
</dbReference>
<dbReference type="CDD" id="cd21455">
    <property type="entry name" value="DLC-like_DYNLT1_DYNLT3"/>
    <property type="match status" value="1"/>
</dbReference>
<evidence type="ECO:0000256" key="1">
    <source>
        <dbReference type="ARBA" id="ARBA00005361"/>
    </source>
</evidence>
<dbReference type="Pfam" id="PF03645">
    <property type="entry name" value="Tctex-1"/>
    <property type="match status" value="1"/>
</dbReference>
<organism evidence="3 4">
    <name type="scientific">Gambusia affinis</name>
    <name type="common">Western mosquitofish</name>
    <name type="synonym">Heterandria affinis</name>
    <dbReference type="NCBI Taxonomy" id="33528"/>
    <lineage>
        <taxon>Eukaryota</taxon>
        <taxon>Metazoa</taxon>
        <taxon>Chordata</taxon>
        <taxon>Craniata</taxon>
        <taxon>Vertebrata</taxon>
        <taxon>Euteleostomi</taxon>
        <taxon>Actinopterygii</taxon>
        <taxon>Neopterygii</taxon>
        <taxon>Teleostei</taxon>
        <taxon>Neoteleostei</taxon>
        <taxon>Acanthomorphata</taxon>
        <taxon>Ovalentaria</taxon>
        <taxon>Atherinomorphae</taxon>
        <taxon>Cyprinodontiformes</taxon>
        <taxon>Poeciliidae</taxon>
        <taxon>Poeciliinae</taxon>
        <taxon>Gambusia</taxon>
    </lineage>
</organism>
<keyword evidence="4" id="KW-1185">Reference proteome</keyword>
<protein>
    <submittedName>
        <fullName evidence="3">Uncharacterized protein</fullName>
    </submittedName>
</protein>
<gene>
    <name evidence="3" type="ORF">CCH79_00006092</name>
</gene>
<dbReference type="Proteomes" id="UP000250572">
    <property type="component" value="Unassembled WGS sequence"/>
</dbReference>
<evidence type="ECO:0000313" key="3">
    <source>
        <dbReference type="EMBL" id="PWA23725.1"/>
    </source>
</evidence>
<feature type="region of interest" description="Disordered" evidence="2">
    <location>
        <begin position="373"/>
        <end position="412"/>
    </location>
</feature>
<name>A0A315VL83_GAMAF</name>
<feature type="region of interest" description="Disordered" evidence="2">
    <location>
        <begin position="427"/>
        <end position="464"/>
    </location>
</feature>
<dbReference type="STRING" id="33528.ENSGAFP00000013557"/>
<dbReference type="Gene3D" id="3.30.1140.40">
    <property type="entry name" value="Tctex-1"/>
    <property type="match status" value="1"/>
</dbReference>
<dbReference type="InterPro" id="IPR038586">
    <property type="entry name" value="Tctex-1-like_sf"/>
</dbReference>
<evidence type="ECO:0000256" key="2">
    <source>
        <dbReference type="SAM" id="MobiDB-lite"/>
    </source>
</evidence>
<dbReference type="EMBL" id="NHOQ01001578">
    <property type="protein sequence ID" value="PWA23725.1"/>
    <property type="molecule type" value="Genomic_DNA"/>
</dbReference>
<reference evidence="3 4" key="1">
    <citation type="journal article" date="2018" name="G3 (Bethesda)">
        <title>A High-Quality Reference Genome for the Invasive Mosquitofish Gambusia affinis Using a Chicago Library.</title>
        <authorList>
            <person name="Hoffberg S.L."/>
            <person name="Troendle N.J."/>
            <person name="Glenn T.C."/>
            <person name="Mahmud O."/>
            <person name="Louha S."/>
            <person name="Chalopin D."/>
            <person name="Bennetzen J.L."/>
            <person name="Mauricio R."/>
        </authorList>
    </citation>
    <scope>NUCLEOTIDE SEQUENCE [LARGE SCALE GENOMIC DNA]</scope>
    <source>
        <strain evidence="3">NE01/NJP1002.9</strain>
        <tissue evidence="3">Muscle</tissue>
    </source>
</reference>